<gene>
    <name evidence="1" type="ORF">GGR34_000074</name>
</gene>
<dbReference type="Proteomes" id="UP000519439">
    <property type="component" value="Unassembled WGS sequence"/>
</dbReference>
<evidence type="ECO:0000313" key="2">
    <source>
        <dbReference type="Proteomes" id="UP000519439"/>
    </source>
</evidence>
<dbReference type="Pfam" id="PF01042">
    <property type="entry name" value="Ribonuc_L-PSP"/>
    <property type="match status" value="1"/>
</dbReference>
<dbReference type="Gene3D" id="3.30.1330.40">
    <property type="entry name" value="RutC-like"/>
    <property type="match status" value="1"/>
</dbReference>
<protein>
    <submittedName>
        <fullName evidence="1">Enamine deaminase RidA (YjgF/YER057c/UK114 family)</fullName>
    </submittedName>
</protein>
<accession>A0A7W6N6H8</accession>
<dbReference type="InterPro" id="IPR006175">
    <property type="entry name" value="YjgF/YER057c/UK114"/>
</dbReference>
<reference evidence="1 2" key="1">
    <citation type="submission" date="2020-08" db="EMBL/GenBank/DDBJ databases">
        <title>Genomic Encyclopedia of Type Strains, Phase IV (KMG-IV): sequencing the most valuable type-strain genomes for metagenomic binning, comparative biology and taxonomic classification.</title>
        <authorList>
            <person name="Goeker M."/>
        </authorList>
    </citation>
    <scope>NUCLEOTIDE SEQUENCE [LARGE SCALE GENOMIC DNA]</scope>
    <source>
        <strain evidence="1 2">DSM 15743</strain>
    </source>
</reference>
<dbReference type="AlphaFoldDB" id="A0A7W6N6H8"/>
<comment type="caution">
    <text evidence="1">The sequence shown here is derived from an EMBL/GenBank/DDBJ whole genome shotgun (WGS) entry which is preliminary data.</text>
</comment>
<sequence length="132" mass="14647">MTSRRLNISSGAPYEPIYGYSRAVRYGDQIHVSGTCAPKGHENSDSYTQMMAAFDIIGRALREAGSSFEDVVRTVVYVTDIADFEEIARAHGEVFKDIRPASTTVQVTSFLRPWQRIEIETYAIAGAHKAEA</sequence>
<keyword evidence="2" id="KW-1185">Reference proteome</keyword>
<dbReference type="PANTHER" id="PTHR43857:SF1">
    <property type="entry name" value="YJGH FAMILY PROTEIN"/>
    <property type="match status" value="1"/>
</dbReference>
<dbReference type="SUPFAM" id="SSF55298">
    <property type="entry name" value="YjgF-like"/>
    <property type="match status" value="1"/>
</dbReference>
<evidence type="ECO:0000313" key="1">
    <source>
        <dbReference type="EMBL" id="MBB4038445.1"/>
    </source>
</evidence>
<dbReference type="PANTHER" id="PTHR43857">
    <property type="entry name" value="BLR7761 PROTEIN"/>
    <property type="match status" value="1"/>
</dbReference>
<name>A0A7W6N6H8_9HYPH</name>
<dbReference type="RefSeq" id="WP_027314738.1">
    <property type="nucleotide sequence ID" value="NZ_JACIDC010000001.1"/>
</dbReference>
<organism evidence="1 2">
    <name type="scientific">Microvirga flocculans</name>
    <dbReference type="NCBI Taxonomy" id="217168"/>
    <lineage>
        <taxon>Bacteria</taxon>
        <taxon>Pseudomonadati</taxon>
        <taxon>Pseudomonadota</taxon>
        <taxon>Alphaproteobacteria</taxon>
        <taxon>Hyphomicrobiales</taxon>
        <taxon>Methylobacteriaceae</taxon>
        <taxon>Microvirga</taxon>
    </lineage>
</organism>
<dbReference type="InterPro" id="IPR035959">
    <property type="entry name" value="RutC-like_sf"/>
</dbReference>
<proteinExistence type="predicted"/>
<dbReference type="CDD" id="cd06154">
    <property type="entry name" value="YjgF_YER057c_UK114_like_6"/>
    <property type="match status" value="1"/>
</dbReference>
<dbReference type="EMBL" id="JACIDC010000001">
    <property type="protein sequence ID" value="MBB4038445.1"/>
    <property type="molecule type" value="Genomic_DNA"/>
</dbReference>